<name>A0ACB8R1B0_9AGAM</name>
<comment type="caution">
    <text evidence="1">The sequence shown here is derived from an EMBL/GenBank/DDBJ whole genome shotgun (WGS) entry which is preliminary data.</text>
</comment>
<reference evidence="1" key="1">
    <citation type="submission" date="2021-02" db="EMBL/GenBank/DDBJ databases">
        <authorList>
            <consortium name="DOE Joint Genome Institute"/>
            <person name="Ahrendt S."/>
            <person name="Looney B.P."/>
            <person name="Miyauchi S."/>
            <person name="Morin E."/>
            <person name="Drula E."/>
            <person name="Courty P.E."/>
            <person name="Chicoki N."/>
            <person name="Fauchery L."/>
            <person name="Kohler A."/>
            <person name="Kuo A."/>
            <person name="Labutti K."/>
            <person name="Pangilinan J."/>
            <person name="Lipzen A."/>
            <person name="Riley R."/>
            <person name="Andreopoulos W."/>
            <person name="He G."/>
            <person name="Johnson J."/>
            <person name="Barry K.W."/>
            <person name="Grigoriev I.V."/>
            <person name="Nagy L."/>
            <person name="Hibbett D."/>
            <person name="Henrissat B."/>
            <person name="Matheny P.B."/>
            <person name="Labbe J."/>
            <person name="Martin F."/>
        </authorList>
    </citation>
    <scope>NUCLEOTIDE SEQUENCE</scope>
    <source>
        <strain evidence="1">FP105234-sp</strain>
    </source>
</reference>
<proteinExistence type="predicted"/>
<evidence type="ECO:0000313" key="1">
    <source>
        <dbReference type="EMBL" id="KAI0037401.1"/>
    </source>
</evidence>
<accession>A0ACB8R1B0</accession>
<reference evidence="1" key="2">
    <citation type="journal article" date="2022" name="New Phytol.">
        <title>Evolutionary transition to the ectomycorrhizal habit in the genomes of a hyperdiverse lineage of mushroom-forming fungi.</title>
        <authorList>
            <person name="Looney B."/>
            <person name="Miyauchi S."/>
            <person name="Morin E."/>
            <person name="Drula E."/>
            <person name="Courty P.E."/>
            <person name="Kohler A."/>
            <person name="Kuo A."/>
            <person name="LaButti K."/>
            <person name="Pangilinan J."/>
            <person name="Lipzen A."/>
            <person name="Riley R."/>
            <person name="Andreopoulos W."/>
            <person name="He G."/>
            <person name="Johnson J."/>
            <person name="Nolan M."/>
            <person name="Tritt A."/>
            <person name="Barry K.W."/>
            <person name="Grigoriev I.V."/>
            <person name="Nagy L.G."/>
            <person name="Hibbett D."/>
            <person name="Henrissat B."/>
            <person name="Matheny P.B."/>
            <person name="Labbe J."/>
            <person name="Martin F.M."/>
        </authorList>
    </citation>
    <scope>NUCLEOTIDE SEQUENCE</scope>
    <source>
        <strain evidence="1">FP105234-sp</strain>
    </source>
</reference>
<sequence length="449" mass="49043">MWSEWVPISQDDVNFIFGRAAYDSAATVRIRELALAASDLAYEHRTPRNALATTDRPTRPASGFNGGGRVSHRDRDNQARVVQTQPSVSDANTPDAWITVKASKQRVNTITTPAAPSTATMNPTPTTAAPKKPRSRAPAYSAPIKEWIVFVRDRPQNCSQGVPMHPDNGPLRGTPVRRLLERHLELRCNGPQGRDDHQRESRGCWVARCMDLFSIRGLYGRILYGRKIAVTGTRPSIQPYDGDTHNLAIEDVARHFAQLGYQPRSISITEIEEYATRRRNVIEGRSPLSNEEWTSSPRLSEMAIRYPPINSHSQSARPPCNLYPNMALDLRTTNSVERAKTPEGPTLSPSSGSMSPDFPAHYEPPTPYVVPLAGEVAGAVPPLSLSWADEPIAVNNIFGAPPTVTSGGSSTDAIQGVVVNNNPSINSAVRPADVPLPASRLVTPMDATE</sequence>
<organism evidence="1 2">
    <name type="scientific">Auriscalpium vulgare</name>
    <dbReference type="NCBI Taxonomy" id="40419"/>
    <lineage>
        <taxon>Eukaryota</taxon>
        <taxon>Fungi</taxon>
        <taxon>Dikarya</taxon>
        <taxon>Basidiomycota</taxon>
        <taxon>Agaricomycotina</taxon>
        <taxon>Agaricomycetes</taxon>
        <taxon>Russulales</taxon>
        <taxon>Auriscalpiaceae</taxon>
        <taxon>Auriscalpium</taxon>
    </lineage>
</organism>
<dbReference type="Proteomes" id="UP000814033">
    <property type="component" value="Unassembled WGS sequence"/>
</dbReference>
<keyword evidence="2" id="KW-1185">Reference proteome</keyword>
<gene>
    <name evidence="1" type="ORF">FA95DRAFT_1614249</name>
</gene>
<evidence type="ECO:0000313" key="2">
    <source>
        <dbReference type="Proteomes" id="UP000814033"/>
    </source>
</evidence>
<protein>
    <submittedName>
        <fullName evidence="1">Uncharacterized protein</fullName>
    </submittedName>
</protein>
<dbReference type="EMBL" id="MU276993">
    <property type="protein sequence ID" value="KAI0037401.1"/>
    <property type="molecule type" value="Genomic_DNA"/>
</dbReference>